<proteinExistence type="predicted"/>
<evidence type="ECO:0000313" key="1">
    <source>
        <dbReference type="EMBL" id="KKN99054.1"/>
    </source>
</evidence>
<gene>
    <name evidence="1" type="ORF">LCGC14_0143000</name>
</gene>
<dbReference type="AlphaFoldDB" id="A0A0F9V4X9"/>
<dbReference type="EMBL" id="LAZR01000049">
    <property type="protein sequence ID" value="KKN99054.1"/>
    <property type="molecule type" value="Genomic_DNA"/>
</dbReference>
<protein>
    <submittedName>
        <fullName evidence="1">Uncharacterized protein</fullName>
    </submittedName>
</protein>
<sequence>MNQKQRDLLVKMLQGRAKVLERELDKQFPKKRGYRIQDIQEYASDFVAKLCRSLTKTLESLASKQTKLDQEQKQLDSKWDEFEKAVESYEGQLMTSKRIAVNKLSTAMDNAIVEIQFAEDVEVAKAILGSLPSLDQLIE</sequence>
<reference evidence="1" key="1">
    <citation type="journal article" date="2015" name="Nature">
        <title>Complex archaea that bridge the gap between prokaryotes and eukaryotes.</title>
        <authorList>
            <person name="Spang A."/>
            <person name="Saw J.H."/>
            <person name="Jorgensen S.L."/>
            <person name="Zaremba-Niedzwiedzka K."/>
            <person name="Martijn J."/>
            <person name="Lind A.E."/>
            <person name="van Eijk R."/>
            <person name="Schleper C."/>
            <person name="Guy L."/>
            <person name="Ettema T.J."/>
        </authorList>
    </citation>
    <scope>NUCLEOTIDE SEQUENCE</scope>
</reference>
<organism evidence="1">
    <name type="scientific">marine sediment metagenome</name>
    <dbReference type="NCBI Taxonomy" id="412755"/>
    <lineage>
        <taxon>unclassified sequences</taxon>
        <taxon>metagenomes</taxon>
        <taxon>ecological metagenomes</taxon>
    </lineage>
</organism>
<accession>A0A0F9V4X9</accession>
<name>A0A0F9V4X9_9ZZZZ</name>
<comment type="caution">
    <text evidence="1">The sequence shown here is derived from an EMBL/GenBank/DDBJ whole genome shotgun (WGS) entry which is preliminary data.</text>
</comment>